<dbReference type="Pfam" id="PF00881">
    <property type="entry name" value="Nitroreductase"/>
    <property type="match status" value="1"/>
</dbReference>
<evidence type="ECO:0000256" key="11">
    <source>
        <dbReference type="ARBA" id="ARBA00023136"/>
    </source>
</evidence>
<protein>
    <submittedName>
        <fullName evidence="16">Cation diffusion facilitator family transporter</fullName>
    </submittedName>
</protein>
<organism evidence="16 18">
    <name type="scientific">Mucilaginibacter rubeus</name>
    <dbReference type="NCBI Taxonomy" id="2027860"/>
    <lineage>
        <taxon>Bacteria</taxon>
        <taxon>Pseudomonadati</taxon>
        <taxon>Bacteroidota</taxon>
        <taxon>Sphingobacteriia</taxon>
        <taxon>Sphingobacteriales</taxon>
        <taxon>Sphingobacteriaceae</taxon>
        <taxon>Mucilaginibacter</taxon>
    </lineage>
</organism>
<comment type="cofactor">
    <cofactor evidence="1">
        <name>FMN</name>
        <dbReference type="ChEBI" id="CHEBI:58210"/>
    </cofactor>
</comment>
<dbReference type="NCBIfam" id="TIGR01297">
    <property type="entry name" value="CDF"/>
    <property type="match status" value="1"/>
</dbReference>
<feature type="domain" description="Nitroreductase" evidence="13">
    <location>
        <begin position="18"/>
        <end position="179"/>
    </location>
</feature>
<evidence type="ECO:0000259" key="14">
    <source>
        <dbReference type="Pfam" id="PF01545"/>
    </source>
</evidence>
<keyword evidence="5" id="KW-0288">FMN</keyword>
<feature type="transmembrane region" description="Helical" evidence="12">
    <location>
        <begin position="242"/>
        <end position="261"/>
    </location>
</feature>
<dbReference type="SUPFAM" id="SSF161111">
    <property type="entry name" value="Cation efflux protein transmembrane domain-like"/>
    <property type="match status" value="1"/>
</dbReference>
<dbReference type="KEGG" id="mrub:DEO27_027670"/>
<sequence>MEESIQTPYDTRQLNEIIKHRRSIYPYQYIKGKQVPEEIVRQILENAIRAPNHKQTEPWRFKVFSGEGLKYFGDLQASLYNQFAGESFNEDRHRKMREYPLMSSHVISIGMRRDDTGKLPENEEIEAVACAVQNMFLSVTAYGLGSYWTSAGITYFEEAKPYFDLQRKDKLLGFFYIGYPAKTITGVSKRNPLEVSTEWISDNRDDLQELLARNETVAHTKSVKETMDVHEHTIDYENTSRWVVYLTVATMLLEIGVGYYANSMALTAEGWHMSTHVFAIGLTWLAYLFSRRYGQSGRHSFQQDKVLSLSGFTSAIVLQIIAIIMAIESIDRLIHPVPVKFSEAIIVAVIGLIVNAISARMLHQGNGHHDDNIRAAYIHVLADGLTSLTAIVTLGFGWYYNLYWLDAASGLIGAIVITSWAVQLIKNSGGKLIDYAKVLK</sequence>
<dbReference type="Proteomes" id="UP000251402">
    <property type="component" value="Chromosome"/>
</dbReference>
<feature type="transmembrane region" description="Helical" evidence="12">
    <location>
        <begin position="402"/>
        <end position="422"/>
    </location>
</feature>
<dbReference type="InterPro" id="IPR002524">
    <property type="entry name" value="Cation_efflux"/>
</dbReference>
<evidence type="ECO:0000313" key="15">
    <source>
        <dbReference type="EMBL" id="QEM06113.1"/>
    </source>
</evidence>
<evidence type="ECO:0000256" key="5">
    <source>
        <dbReference type="ARBA" id="ARBA00022643"/>
    </source>
</evidence>
<dbReference type="RefSeq" id="WP_146749898.1">
    <property type="nucleotide sequence ID" value="NZ_CP043450.1"/>
</dbReference>
<feature type="domain" description="Cation efflux protein transmembrane" evidence="14">
    <location>
        <begin position="244"/>
        <end position="432"/>
    </location>
</feature>
<evidence type="ECO:0000313" key="16">
    <source>
        <dbReference type="EMBL" id="QEM13630.1"/>
    </source>
</evidence>
<keyword evidence="4" id="KW-0285">Flavoprotein</keyword>
<dbReference type="AlphaFoldDB" id="A0A5C1I8C6"/>
<dbReference type="InterPro" id="IPR000415">
    <property type="entry name" value="Nitroreductase-like"/>
</dbReference>
<evidence type="ECO:0000256" key="1">
    <source>
        <dbReference type="ARBA" id="ARBA00001917"/>
    </source>
</evidence>
<evidence type="ECO:0000313" key="18">
    <source>
        <dbReference type="Proteomes" id="UP000251402"/>
    </source>
</evidence>
<accession>A0A5C1I8C6</accession>
<dbReference type="SUPFAM" id="SSF55469">
    <property type="entry name" value="FMN-dependent nitroreductase-like"/>
    <property type="match status" value="1"/>
</dbReference>
<evidence type="ECO:0000256" key="2">
    <source>
        <dbReference type="ARBA" id="ARBA00004141"/>
    </source>
</evidence>
<dbReference type="PANTHER" id="PTHR43821:SF1">
    <property type="entry name" value="NAD(P)H NITROREDUCTASE YDJA-RELATED"/>
    <property type="match status" value="1"/>
</dbReference>
<keyword evidence="7" id="KW-0521">NADP</keyword>
<dbReference type="InterPro" id="IPR027469">
    <property type="entry name" value="Cation_efflux_TMD_sf"/>
</dbReference>
<dbReference type="InterPro" id="IPR026021">
    <property type="entry name" value="YdjA-like"/>
</dbReference>
<dbReference type="Gene3D" id="3.40.109.10">
    <property type="entry name" value="NADH Oxidase"/>
    <property type="match status" value="1"/>
</dbReference>
<comment type="similarity">
    <text evidence="3">Belongs to the nitroreductase family.</text>
</comment>
<keyword evidence="10" id="KW-0520">NAD</keyword>
<dbReference type="InterPro" id="IPR029479">
    <property type="entry name" value="Nitroreductase"/>
</dbReference>
<proteinExistence type="inferred from homology"/>
<evidence type="ECO:0000256" key="6">
    <source>
        <dbReference type="ARBA" id="ARBA00022692"/>
    </source>
</evidence>
<feature type="transmembrane region" description="Helical" evidence="12">
    <location>
        <begin position="339"/>
        <end position="363"/>
    </location>
</feature>
<feature type="transmembrane region" description="Helical" evidence="12">
    <location>
        <begin position="375"/>
        <end position="396"/>
    </location>
</feature>
<dbReference type="EMBL" id="CP043451">
    <property type="protein sequence ID" value="QEM06113.1"/>
    <property type="molecule type" value="Genomic_DNA"/>
</dbReference>
<evidence type="ECO:0000256" key="4">
    <source>
        <dbReference type="ARBA" id="ARBA00022630"/>
    </source>
</evidence>
<dbReference type="PANTHER" id="PTHR43821">
    <property type="entry name" value="NAD(P)H NITROREDUCTASE YDJA-RELATED"/>
    <property type="match status" value="1"/>
</dbReference>
<dbReference type="Gene3D" id="1.20.1510.10">
    <property type="entry name" value="Cation efflux protein transmembrane domain"/>
    <property type="match status" value="1"/>
</dbReference>
<keyword evidence="11 12" id="KW-0472">Membrane</keyword>
<keyword evidence="6 12" id="KW-0812">Transmembrane</keyword>
<dbReference type="CDD" id="cd02135">
    <property type="entry name" value="YdjA-like"/>
    <property type="match status" value="1"/>
</dbReference>
<reference evidence="16 17" key="1">
    <citation type="submission" date="2019-08" db="EMBL/GenBank/DDBJ databases">
        <title>Comparative genome analysis confer to the adaptation heavy metal polluted environment.</title>
        <authorList>
            <person name="Li Y."/>
        </authorList>
    </citation>
    <scope>NUCLEOTIDE SEQUENCE [LARGE SCALE GENOMIC DNA]</scope>
    <source>
        <strain evidence="16">P1</strain>
        <strain evidence="15 17">P2</strain>
    </source>
</reference>
<evidence type="ECO:0000256" key="10">
    <source>
        <dbReference type="ARBA" id="ARBA00023027"/>
    </source>
</evidence>
<evidence type="ECO:0000256" key="12">
    <source>
        <dbReference type="SAM" id="Phobius"/>
    </source>
</evidence>
<dbReference type="Pfam" id="PF01545">
    <property type="entry name" value="Cation_efflux"/>
    <property type="match status" value="1"/>
</dbReference>
<evidence type="ECO:0000256" key="3">
    <source>
        <dbReference type="ARBA" id="ARBA00007118"/>
    </source>
</evidence>
<dbReference type="GO" id="GO:0016491">
    <property type="term" value="F:oxidoreductase activity"/>
    <property type="evidence" value="ECO:0007669"/>
    <property type="project" value="UniProtKB-KW"/>
</dbReference>
<gene>
    <name evidence="16" type="ORF">DEO27_027670</name>
    <name evidence="15" type="ORF">DIU31_022315</name>
</gene>
<feature type="transmembrane region" description="Helical" evidence="12">
    <location>
        <begin position="273"/>
        <end position="294"/>
    </location>
</feature>
<keyword evidence="8 12" id="KW-1133">Transmembrane helix</keyword>
<keyword evidence="18" id="KW-1185">Reference proteome</keyword>
<dbReference type="InterPro" id="IPR052530">
    <property type="entry name" value="NAD(P)H_nitroreductase"/>
</dbReference>
<evidence type="ECO:0000256" key="8">
    <source>
        <dbReference type="ARBA" id="ARBA00022989"/>
    </source>
</evidence>
<keyword evidence="9" id="KW-0560">Oxidoreductase</keyword>
<dbReference type="GO" id="GO:0016020">
    <property type="term" value="C:membrane"/>
    <property type="evidence" value="ECO:0007669"/>
    <property type="project" value="UniProtKB-SubCell"/>
</dbReference>
<dbReference type="Proteomes" id="UP000250557">
    <property type="component" value="Chromosome"/>
</dbReference>
<evidence type="ECO:0000313" key="17">
    <source>
        <dbReference type="Proteomes" id="UP000250557"/>
    </source>
</evidence>
<comment type="subcellular location">
    <subcellularLocation>
        <location evidence="2">Membrane</location>
        <topology evidence="2">Multi-pass membrane protein</topology>
    </subcellularLocation>
</comment>
<evidence type="ECO:0000259" key="13">
    <source>
        <dbReference type="Pfam" id="PF00881"/>
    </source>
</evidence>
<feature type="transmembrane region" description="Helical" evidence="12">
    <location>
        <begin position="306"/>
        <end position="327"/>
    </location>
</feature>
<name>A0A5C1I8C6_9SPHI</name>
<evidence type="ECO:0000256" key="7">
    <source>
        <dbReference type="ARBA" id="ARBA00022857"/>
    </source>
</evidence>
<dbReference type="InterPro" id="IPR058533">
    <property type="entry name" value="Cation_efflux_TM"/>
</dbReference>
<dbReference type="OrthoDB" id="9804207at2"/>
<evidence type="ECO:0000256" key="9">
    <source>
        <dbReference type="ARBA" id="ARBA00023002"/>
    </source>
</evidence>
<dbReference type="GO" id="GO:0008324">
    <property type="term" value="F:monoatomic cation transmembrane transporter activity"/>
    <property type="evidence" value="ECO:0007669"/>
    <property type="project" value="InterPro"/>
</dbReference>
<dbReference type="EMBL" id="CP043450">
    <property type="protein sequence ID" value="QEM13630.1"/>
    <property type="molecule type" value="Genomic_DNA"/>
</dbReference>